<comment type="caution">
    <text evidence="1">The sequence shown here is derived from an EMBL/GenBank/DDBJ whole genome shotgun (WGS) entry which is preliminary data.</text>
</comment>
<gene>
    <name evidence="1" type="ORF">O1611_g10610</name>
</gene>
<dbReference type="Proteomes" id="UP001153332">
    <property type="component" value="Unassembled WGS sequence"/>
</dbReference>
<organism evidence="1 2">
    <name type="scientific">Lasiodiplodia mahajangana</name>
    <dbReference type="NCBI Taxonomy" id="1108764"/>
    <lineage>
        <taxon>Eukaryota</taxon>
        <taxon>Fungi</taxon>
        <taxon>Dikarya</taxon>
        <taxon>Ascomycota</taxon>
        <taxon>Pezizomycotina</taxon>
        <taxon>Dothideomycetes</taxon>
        <taxon>Dothideomycetes incertae sedis</taxon>
        <taxon>Botryosphaeriales</taxon>
        <taxon>Botryosphaeriaceae</taxon>
        <taxon>Lasiodiplodia</taxon>
    </lineage>
</organism>
<name>A0ACC2IWB7_9PEZI</name>
<sequence>MEITERGKDVLTLHQEHGATVARRIHGIEGHVVWEHREVNKDVPLQVSASLEKVFLVTLHGSLLSYDVKVIVLDTLTGKKLDEIPLGTKGDVHKPEDVMFVGANSAAPIVAWTDNAMTKLSVNVLGLKSKQEFPLSADTVDVEIHAPHTIQSSPHFLVHSRTKSGSRADVFHIDLKSNVITKAYELPLLQGGSAFSTSSSGANVYFTRVTDDEVIVTSSTSHGILGRWSLKAGAEKPGAIHGVSEVIKKSGDSYAVRTVVVTDSDDWVQIVNGELAWTRLEGLSGAVAATWAEIPESEDLARTLEAEAHSNPWSAYVHRVNRHINDLQYLPAYLQSIPNRLLSSIIGSESTQPTDGLTRDSFGFNKLIVLATKRGKLYGLDAGNHGKIVWSKNANEGSSEKYWDVKAIHADNAKGFVTVRGSEGQLIIVKSDTGKTIESMPSSLFPPIDGAVVVDSDVGPWLLPIERDGKLADVQLGWAPRQTVVTRTSENEIQGFNYMKNGDVASPVPIWSFAPSAGQHIVNIATRPQHDPIASIGRVLGDRTVKYKYLNLNTIVVAAIDSKTSILSTYLLDTVSGQVLTSSSYEGVDPDKDISCTISENWLSGRYFRPV</sequence>
<accession>A0ACC2IWB7</accession>
<dbReference type="EMBL" id="JAPUUL010004408">
    <property type="protein sequence ID" value="KAJ8119459.1"/>
    <property type="molecule type" value="Genomic_DNA"/>
</dbReference>
<evidence type="ECO:0000313" key="1">
    <source>
        <dbReference type="EMBL" id="KAJ8119459.1"/>
    </source>
</evidence>
<proteinExistence type="predicted"/>
<reference evidence="1" key="1">
    <citation type="submission" date="2022-12" db="EMBL/GenBank/DDBJ databases">
        <title>Genome Sequence of Lasiodiplodia mahajangana.</title>
        <authorList>
            <person name="Buettner E."/>
        </authorList>
    </citation>
    <scope>NUCLEOTIDE SEQUENCE</scope>
    <source>
        <strain evidence="1">VT137</strain>
    </source>
</reference>
<evidence type="ECO:0000313" key="2">
    <source>
        <dbReference type="Proteomes" id="UP001153332"/>
    </source>
</evidence>
<keyword evidence="2" id="KW-1185">Reference proteome</keyword>
<protein>
    <submittedName>
        <fullName evidence="1">Uncharacterized protein</fullName>
    </submittedName>
</protein>